<evidence type="ECO:0000313" key="1">
    <source>
        <dbReference type="EMBL" id="EGV93705.1"/>
    </source>
</evidence>
<proteinExistence type="predicted"/>
<dbReference type="AlphaFoldDB" id="G3HCG8"/>
<sequence length="75" mass="8553">MVDSAAVVQCCRWEGYPGCRGGLRVFRAKFIIRSLWGLVGARGFISVSDKGQHLQRRFHQQLQTVLCVLKQYLTL</sequence>
<reference evidence="2" key="1">
    <citation type="journal article" date="2011" name="Nat. Biotechnol.">
        <title>The genomic sequence of the Chinese hamster ovary (CHO)-K1 cell line.</title>
        <authorList>
            <person name="Xu X."/>
            <person name="Nagarajan H."/>
            <person name="Lewis N.E."/>
            <person name="Pan S."/>
            <person name="Cai Z."/>
            <person name="Liu X."/>
            <person name="Chen W."/>
            <person name="Xie M."/>
            <person name="Wang W."/>
            <person name="Hammond S."/>
            <person name="Andersen M.R."/>
            <person name="Neff N."/>
            <person name="Passarelli B."/>
            <person name="Koh W."/>
            <person name="Fan H.C."/>
            <person name="Wang J."/>
            <person name="Gui Y."/>
            <person name="Lee K.H."/>
            <person name="Betenbaugh M.J."/>
            <person name="Quake S.R."/>
            <person name="Famili I."/>
            <person name="Palsson B.O."/>
            <person name="Wang J."/>
        </authorList>
    </citation>
    <scope>NUCLEOTIDE SEQUENCE [LARGE SCALE GENOMIC DNA]</scope>
    <source>
        <strain evidence="2">CHO K1 cell line</strain>
    </source>
</reference>
<name>G3HCG8_CRIGR</name>
<protein>
    <submittedName>
        <fullName evidence="1">Uncharacterized protein</fullName>
    </submittedName>
</protein>
<evidence type="ECO:0000313" key="2">
    <source>
        <dbReference type="Proteomes" id="UP000001075"/>
    </source>
</evidence>
<dbReference type="EMBL" id="JH000282">
    <property type="protein sequence ID" value="EGV93705.1"/>
    <property type="molecule type" value="Genomic_DNA"/>
</dbReference>
<dbReference type="Proteomes" id="UP000001075">
    <property type="component" value="Unassembled WGS sequence"/>
</dbReference>
<gene>
    <name evidence="1" type="ORF">I79_008178</name>
</gene>
<dbReference type="InParanoid" id="G3HCG8"/>
<accession>G3HCG8</accession>
<organism evidence="1 2">
    <name type="scientific">Cricetulus griseus</name>
    <name type="common">Chinese hamster</name>
    <name type="synonym">Cricetulus barabensis griseus</name>
    <dbReference type="NCBI Taxonomy" id="10029"/>
    <lineage>
        <taxon>Eukaryota</taxon>
        <taxon>Metazoa</taxon>
        <taxon>Chordata</taxon>
        <taxon>Craniata</taxon>
        <taxon>Vertebrata</taxon>
        <taxon>Euteleostomi</taxon>
        <taxon>Mammalia</taxon>
        <taxon>Eutheria</taxon>
        <taxon>Euarchontoglires</taxon>
        <taxon>Glires</taxon>
        <taxon>Rodentia</taxon>
        <taxon>Myomorpha</taxon>
        <taxon>Muroidea</taxon>
        <taxon>Cricetidae</taxon>
        <taxon>Cricetinae</taxon>
        <taxon>Cricetulus</taxon>
    </lineage>
</organism>